<dbReference type="PANTHER" id="PTHR37017">
    <property type="entry name" value="AB HYDROLASE-1 DOMAIN-CONTAINING PROTEIN-RELATED"/>
    <property type="match status" value="1"/>
</dbReference>
<evidence type="ECO:0000256" key="1">
    <source>
        <dbReference type="SAM" id="SignalP"/>
    </source>
</evidence>
<dbReference type="RefSeq" id="WP_066669726.1">
    <property type="nucleotide sequence ID" value="NZ_CP016171.1"/>
</dbReference>
<protein>
    <submittedName>
        <fullName evidence="3">Alpha/beta hydrolase</fullName>
    </submittedName>
</protein>
<dbReference type="STRING" id="463025.BAU08_13455"/>
<sequence length="271" mass="28198">MKILSKLARMIAVTGALALHLPAPADAAPPGKPTIVLLHGAFAESSSWNEVARELRSKNFPVVAAANPLRGLKYDAEHVGALLGSIPGPVVLVGHSYGGSVISAAAVGHPNVRALVYVAAFAPEANESAADISAKFPGSTLDSTLAAPVVLPDGAKDLYIRQDEFRRQYAADVAPATANLMALTQRPINAGAFSEAVPTVAWKNVPSWFIYGDADKCIPPAAMAYMAARAKPVKTVVAKGASHAVMASQPKLVARVIVEAAEAVEARAVRR</sequence>
<feature type="chain" id="PRO_5008258486" evidence="1">
    <location>
        <begin position="28"/>
        <end position="271"/>
    </location>
</feature>
<keyword evidence="3" id="KW-0378">Hydrolase</keyword>
<dbReference type="GO" id="GO:0016787">
    <property type="term" value="F:hydrolase activity"/>
    <property type="evidence" value="ECO:0007669"/>
    <property type="project" value="UniProtKB-KW"/>
</dbReference>
<dbReference type="InterPro" id="IPR052897">
    <property type="entry name" value="Sec-Metab_Biosynth_Hydrolase"/>
</dbReference>
<dbReference type="AlphaFoldDB" id="A0A193FYE7"/>
<organism evidence="3 4">
    <name type="scientific">Bordetella bronchialis</name>
    <dbReference type="NCBI Taxonomy" id="463025"/>
    <lineage>
        <taxon>Bacteria</taxon>
        <taxon>Pseudomonadati</taxon>
        <taxon>Pseudomonadota</taxon>
        <taxon>Betaproteobacteria</taxon>
        <taxon>Burkholderiales</taxon>
        <taxon>Alcaligenaceae</taxon>
        <taxon>Bordetella</taxon>
    </lineage>
</organism>
<reference evidence="3 4" key="1">
    <citation type="submission" date="2016-06" db="EMBL/GenBank/DDBJ databases">
        <title>Complete genome sequences of Bordetella bronchialis and Bordetella flabilis.</title>
        <authorList>
            <person name="LiPuma J.J."/>
            <person name="Spilker T."/>
        </authorList>
    </citation>
    <scope>NUCLEOTIDE SEQUENCE [LARGE SCALE GENOMIC DNA]</scope>
    <source>
        <strain evidence="3 4">AU17976</strain>
    </source>
</reference>
<dbReference type="EMBL" id="CP016171">
    <property type="protein sequence ID" value="ANN72211.1"/>
    <property type="molecule type" value="Genomic_DNA"/>
</dbReference>
<dbReference type="InterPro" id="IPR000073">
    <property type="entry name" value="AB_hydrolase_1"/>
</dbReference>
<dbReference type="SUPFAM" id="SSF53474">
    <property type="entry name" value="alpha/beta-Hydrolases"/>
    <property type="match status" value="1"/>
</dbReference>
<feature type="signal peptide" evidence="1">
    <location>
        <begin position="1"/>
        <end position="27"/>
    </location>
</feature>
<evidence type="ECO:0000313" key="4">
    <source>
        <dbReference type="Proteomes" id="UP000092213"/>
    </source>
</evidence>
<feature type="domain" description="AB hydrolase-1" evidence="2">
    <location>
        <begin position="35"/>
        <end position="255"/>
    </location>
</feature>
<gene>
    <name evidence="3" type="ORF">BAU08_13455</name>
</gene>
<dbReference type="InterPro" id="IPR029058">
    <property type="entry name" value="AB_hydrolase_fold"/>
</dbReference>
<dbReference type="Gene3D" id="3.40.50.1820">
    <property type="entry name" value="alpha/beta hydrolase"/>
    <property type="match status" value="1"/>
</dbReference>
<dbReference type="PANTHER" id="PTHR37017:SF11">
    <property type="entry name" value="ESTERASE_LIPASE_THIOESTERASE DOMAIN-CONTAINING PROTEIN"/>
    <property type="match status" value="1"/>
</dbReference>
<dbReference type="Proteomes" id="UP000092213">
    <property type="component" value="Chromosome"/>
</dbReference>
<evidence type="ECO:0000313" key="3">
    <source>
        <dbReference type="EMBL" id="ANN72211.1"/>
    </source>
</evidence>
<name>A0A193FYE7_9BORD</name>
<evidence type="ECO:0000259" key="2">
    <source>
        <dbReference type="Pfam" id="PF12697"/>
    </source>
</evidence>
<keyword evidence="1" id="KW-0732">Signal</keyword>
<proteinExistence type="predicted"/>
<accession>A0A193FYE7</accession>
<dbReference type="Pfam" id="PF12697">
    <property type="entry name" value="Abhydrolase_6"/>
    <property type="match status" value="1"/>
</dbReference>